<dbReference type="InterPro" id="IPR038715">
    <property type="entry name" value="RNA_pol_inhibitor_sf"/>
</dbReference>
<sequence>MNKPILNLFKAVVTVEGHTEEVPVWAEDLDKALEQSEAEYGEVDRVRPVVAA</sequence>
<protein>
    <submittedName>
        <fullName evidence="1">Host cell RNA polymerase inhibitor</fullName>
    </submittedName>
</protein>
<comment type="caution">
    <text evidence="1">The sequence shown here is derived from an EMBL/GenBank/DDBJ whole genome shotgun (WGS) entry which is preliminary data.</text>
</comment>
<evidence type="ECO:0000313" key="2">
    <source>
        <dbReference type="Proteomes" id="UP001161697"/>
    </source>
</evidence>
<organism evidence="1 2">
    <name type="scientific">Ectopseudomonas oleovorans</name>
    <name type="common">Pseudomonas oleovorans</name>
    <dbReference type="NCBI Taxonomy" id="301"/>
    <lineage>
        <taxon>Bacteria</taxon>
        <taxon>Pseudomonadati</taxon>
        <taxon>Pseudomonadota</taxon>
        <taxon>Gammaproteobacteria</taxon>
        <taxon>Pseudomonadales</taxon>
        <taxon>Pseudomonadaceae</taxon>
        <taxon>Ectopseudomonas</taxon>
    </lineage>
</organism>
<dbReference type="AlphaFoldDB" id="A0AA42QB52"/>
<gene>
    <name evidence="1" type="ORF">N5J11_15170</name>
</gene>
<dbReference type="Gene3D" id="3.10.20.510">
    <property type="entry name" value="RNA polymerase inhibitor"/>
    <property type="match status" value="1"/>
</dbReference>
<dbReference type="RefSeq" id="WP_279534615.1">
    <property type="nucleotide sequence ID" value="NZ_CP104579.1"/>
</dbReference>
<evidence type="ECO:0000313" key="1">
    <source>
        <dbReference type="EMBL" id="MDH1340542.1"/>
    </source>
</evidence>
<proteinExistence type="predicted"/>
<dbReference type="EMBL" id="JAOCJE010000001">
    <property type="protein sequence ID" value="MDH1340542.1"/>
    <property type="molecule type" value="Genomic_DNA"/>
</dbReference>
<name>A0AA42QB52_ECTOL</name>
<dbReference type="Pfam" id="PF16857">
    <property type="entry name" value="RNA_pol_inhib"/>
    <property type="match status" value="1"/>
</dbReference>
<reference evidence="1" key="1">
    <citation type="submission" date="2022-09" db="EMBL/GenBank/DDBJ databases">
        <title>Intensive care unit water sources are persistently colonized with multi-drug resistant bacteria and are the site of extensive horizontal gene transfer of antibiotic resistance genes.</title>
        <authorList>
            <person name="Diorio-Toth L."/>
        </authorList>
    </citation>
    <scope>NUCLEOTIDE SEQUENCE</scope>
    <source>
        <strain evidence="1">GD03704</strain>
    </source>
</reference>
<dbReference type="InterPro" id="IPR016412">
    <property type="entry name" value="RNA_pol_inhibitor"/>
</dbReference>
<accession>A0AA42QB52</accession>
<dbReference type="Proteomes" id="UP001161697">
    <property type="component" value="Unassembled WGS sequence"/>
</dbReference>